<keyword evidence="1" id="KW-0812">Transmembrane</keyword>
<comment type="caution">
    <text evidence="3">The sequence shown here is derived from an EMBL/GenBank/DDBJ whole genome shotgun (WGS) entry which is preliminary data.</text>
</comment>
<evidence type="ECO:0000256" key="1">
    <source>
        <dbReference type="SAM" id="Phobius"/>
    </source>
</evidence>
<keyword evidence="1" id="KW-1133">Transmembrane helix</keyword>
<feature type="transmembrane region" description="Helical" evidence="1">
    <location>
        <begin position="91"/>
        <end position="109"/>
    </location>
</feature>
<reference evidence="3 4" key="1">
    <citation type="submission" date="2020-08" db="EMBL/GenBank/DDBJ databases">
        <title>Genomic Encyclopedia of Type Strains, Phase IV (KMG-IV): sequencing the most valuable type-strain genomes for metagenomic binning, comparative biology and taxonomic classification.</title>
        <authorList>
            <person name="Goeker M."/>
        </authorList>
    </citation>
    <scope>NUCLEOTIDE SEQUENCE [LARGE SCALE GENOMIC DNA]</scope>
    <source>
        <strain evidence="3 4">DSM 26438</strain>
    </source>
</reference>
<dbReference type="RefSeq" id="WP_183896825.1">
    <property type="nucleotide sequence ID" value="NZ_JACIDV010000008.1"/>
</dbReference>
<name>A0A7W6CCG4_9HYPH</name>
<dbReference type="AlphaFoldDB" id="A0A7W6CCG4"/>
<accession>A0A7W6CCG4</accession>
<organism evidence="3 4">
    <name type="scientific">Rhizobium skierniewicense</name>
    <dbReference type="NCBI Taxonomy" id="984260"/>
    <lineage>
        <taxon>Bacteria</taxon>
        <taxon>Pseudomonadati</taxon>
        <taxon>Pseudomonadota</taxon>
        <taxon>Alphaproteobacteria</taxon>
        <taxon>Hyphomicrobiales</taxon>
        <taxon>Rhizobiaceae</taxon>
        <taxon>Rhizobium/Agrobacterium group</taxon>
        <taxon>Rhizobium</taxon>
    </lineage>
</organism>
<feature type="transmembrane region" description="Helical" evidence="1">
    <location>
        <begin position="227"/>
        <end position="248"/>
    </location>
</feature>
<dbReference type="InterPro" id="IPR012429">
    <property type="entry name" value="HGSNAT_cat"/>
</dbReference>
<proteinExistence type="predicted"/>
<sequence>MNDAPATATAQKPGGRIGFLDTVRGIALIAMASYHFTWDLGMFGYIDAATPTQGWWRLYARGIASSFLFLAGFGLYLAHQRRIKWSSFGKRFAMIAGAALLISVATFFALPDGWIFFGILHNIAAASLIGLLFLRLPVAVTSLVAIAALIAPIYLSSDAFNPIWLSWIGLSTMPPRSNDYVPLLPFLAPFLLGLAVSKVVTPRGWLDRFRKDSGKRNVIAFFGRHSLIFYLLHQPILIGIVYVASLIMPPPPVDQVEAYKKSCETSCVQQQNGLDLCQRFCGCTLETLQAENLFDTMMANSLGPEQQSRVGEVAAQCSRQTQ</sequence>
<feature type="transmembrane region" description="Helical" evidence="1">
    <location>
        <begin position="184"/>
        <end position="206"/>
    </location>
</feature>
<dbReference type="Proteomes" id="UP000565286">
    <property type="component" value="Unassembled WGS sequence"/>
</dbReference>
<evidence type="ECO:0000313" key="3">
    <source>
        <dbReference type="EMBL" id="MBB3946904.1"/>
    </source>
</evidence>
<dbReference type="EMBL" id="JACIDV010000008">
    <property type="protein sequence ID" value="MBB3946904.1"/>
    <property type="molecule type" value="Genomic_DNA"/>
</dbReference>
<gene>
    <name evidence="3" type="ORF">GGQ73_002868</name>
</gene>
<keyword evidence="1" id="KW-0472">Membrane</keyword>
<keyword evidence="4" id="KW-1185">Reference proteome</keyword>
<feature type="transmembrane region" description="Helical" evidence="1">
    <location>
        <begin position="58"/>
        <end position="79"/>
    </location>
</feature>
<feature type="transmembrane region" description="Helical" evidence="1">
    <location>
        <begin position="26"/>
        <end position="46"/>
    </location>
</feature>
<evidence type="ECO:0000259" key="2">
    <source>
        <dbReference type="Pfam" id="PF07786"/>
    </source>
</evidence>
<evidence type="ECO:0000313" key="4">
    <source>
        <dbReference type="Proteomes" id="UP000565286"/>
    </source>
</evidence>
<feature type="transmembrane region" description="Helical" evidence="1">
    <location>
        <begin position="115"/>
        <end position="136"/>
    </location>
</feature>
<dbReference type="Pfam" id="PF07786">
    <property type="entry name" value="HGSNAT_cat"/>
    <property type="match status" value="1"/>
</dbReference>
<feature type="transmembrane region" description="Helical" evidence="1">
    <location>
        <begin position="143"/>
        <end position="164"/>
    </location>
</feature>
<protein>
    <submittedName>
        <fullName evidence="3">Putative membrane protein</fullName>
    </submittedName>
</protein>
<feature type="domain" description="Heparan-alpha-glucosaminide N-acetyltransferase catalytic" evidence="2">
    <location>
        <begin position="16"/>
        <end position="235"/>
    </location>
</feature>